<dbReference type="PANTHER" id="PTHR22749:SF6">
    <property type="entry name" value="RIBOFLAVIN KINASE"/>
    <property type="match status" value="1"/>
</dbReference>
<dbReference type="Proteomes" id="UP001320148">
    <property type="component" value="Chromosome"/>
</dbReference>
<evidence type="ECO:0000256" key="13">
    <source>
        <dbReference type="ARBA" id="ARBA00047880"/>
    </source>
</evidence>
<dbReference type="EMBL" id="AP024488">
    <property type="protein sequence ID" value="BCS95899.1"/>
    <property type="molecule type" value="Genomic_DNA"/>
</dbReference>
<evidence type="ECO:0000256" key="14">
    <source>
        <dbReference type="ARBA" id="ARBA00049494"/>
    </source>
</evidence>
<evidence type="ECO:0000256" key="6">
    <source>
        <dbReference type="ARBA" id="ARBA00022679"/>
    </source>
</evidence>
<evidence type="ECO:0000256" key="4">
    <source>
        <dbReference type="ARBA" id="ARBA00022630"/>
    </source>
</evidence>
<evidence type="ECO:0000256" key="9">
    <source>
        <dbReference type="ARBA" id="ARBA00022777"/>
    </source>
</evidence>
<dbReference type="Gene3D" id="2.40.30.30">
    <property type="entry name" value="Riboflavin kinase-like"/>
    <property type="match status" value="1"/>
</dbReference>
<dbReference type="NCBIfam" id="NF004162">
    <property type="entry name" value="PRK05627.1-5"/>
    <property type="match status" value="1"/>
</dbReference>
<evidence type="ECO:0000313" key="18">
    <source>
        <dbReference type="Proteomes" id="UP001320148"/>
    </source>
</evidence>
<dbReference type="SUPFAM" id="SSF82114">
    <property type="entry name" value="Riboflavin kinase-like"/>
    <property type="match status" value="1"/>
</dbReference>
<protein>
    <recommendedName>
        <fullName evidence="15">Riboflavin biosynthesis protein</fullName>
    </recommendedName>
    <domain>
        <recommendedName>
            <fullName evidence="15">Riboflavin kinase</fullName>
            <ecNumber evidence="15">2.7.1.26</ecNumber>
        </recommendedName>
        <alternativeName>
            <fullName evidence="15">Flavokinase</fullName>
        </alternativeName>
    </domain>
    <domain>
        <recommendedName>
            <fullName evidence="15">FMN adenylyltransferase</fullName>
            <ecNumber evidence="15">2.7.7.2</ecNumber>
        </recommendedName>
        <alternativeName>
            <fullName evidence="15">FAD pyrophosphorylase</fullName>
        </alternativeName>
        <alternativeName>
            <fullName evidence="15">FAD synthase</fullName>
        </alternativeName>
    </domain>
</protein>
<dbReference type="PIRSF" id="PIRSF004491">
    <property type="entry name" value="FAD_Synth"/>
    <property type="match status" value="1"/>
</dbReference>
<dbReference type="InterPro" id="IPR023465">
    <property type="entry name" value="Riboflavin_kinase_dom_sf"/>
</dbReference>
<evidence type="ECO:0000256" key="2">
    <source>
        <dbReference type="ARBA" id="ARBA00004726"/>
    </source>
</evidence>
<dbReference type="SUPFAM" id="SSF52374">
    <property type="entry name" value="Nucleotidylyl transferase"/>
    <property type="match status" value="1"/>
</dbReference>
<dbReference type="InterPro" id="IPR023468">
    <property type="entry name" value="Riboflavin_kinase"/>
</dbReference>
<keyword evidence="10 15" id="KW-0274">FAD</keyword>
<comment type="pathway">
    <text evidence="2 15">Cofactor biosynthesis; FAD biosynthesis; FAD from FMN: step 1/1.</text>
</comment>
<evidence type="ECO:0000256" key="8">
    <source>
        <dbReference type="ARBA" id="ARBA00022741"/>
    </source>
</evidence>
<comment type="catalytic activity">
    <reaction evidence="14 15">
        <text>FMN + ATP + H(+) = FAD + diphosphate</text>
        <dbReference type="Rhea" id="RHEA:17237"/>
        <dbReference type="ChEBI" id="CHEBI:15378"/>
        <dbReference type="ChEBI" id="CHEBI:30616"/>
        <dbReference type="ChEBI" id="CHEBI:33019"/>
        <dbReference type="ChEBI" id="CHEBI:57692"/>
        <dbReference type="ChEBI" id="CHEBI:58210"/>
        <dbReference type="EC" id="2.7.7.2"/>
    </reaction>
</comment>
<dbReference type="NCBIfam" id="NF004160">
    <property type="entry name" value="PRK05627.1-3"/>
    <property type="match status" value="1"/>
</dbReference>
<keyword evidence="11 15" id="KW-0067">ATP-binding</keyword>
<dbReference type="EC" id="2.7.7.2" evidence="15"/>
<evidence type="ECO:0000256" key="7">
    <source>
        <dbReference type="ARBA" id="ARBA00022695"/>
    </source>
</evidence>
<evidence type="ECO:0000313" key="17">
    <source>
        <dbReference type="EMBL" id="BCS95899.1"/>
    </source>
</evidence>
<comment type="similarity">
    <text evidence="15">Belongs to the ribF family.</text>
</comment>
<keyword evidence="12" id="KW-0511">Multifunctional enzyme</keyword>
<accession>A0ABM7PFE9</accession>
<feature type="domain" description="Riboflavin kinase" evidence="16">
    <location>
        <begin position="190"/>
        <end position="314"/>
    </location>
</feature>
<dbReference type="InterPro" id="IPR004821">
    <property type="entry name" value="Cyt_trans-like"/>
</dbReference>
<comment type="pathway">
    <text evidence="3 15">Cofactor biosynthesis; FMN biosynthesis; FMN from riboflavin (ATP route): step 1/1.</text>
</comment>
<comment type="function">
    <text evidence="1">Catalyzes the phosphorylation of riboflavin to FMN followed by the adenylation of FMN to FAD.</text>
</comment>
<sequence length="319" mass="35569">MEMCWNIMELYEGFEGIEHPFHNSVVTIGNFDGVHKGHQALLASAVKKASEIGGRSVAVTFDPHPRRVLSHGDHPPLITINEQKVELIKACGIDALVTVPFTKEFATIDARNFVMDLLIGKLGMKAIIVGNDYYFGRKREGDIALMKRFGQEMDFDVVTPEWVNVAEKRISSTRIREIISRGEVHRAPELLGRFYQVRGKVVSGRDRGGKLLGFPTANINLNDELCPASGVYAVTISCSLGQFEGVANIGYSPTFDDHIFTVEVHILDFSGDIYGETIKVNMVQKLRDEKKFSGIEELSHQIETDVENARKLFKDLATA</sequence>
<keyword evidence="8 15" id="KW-0547">Nucleotide-binding</keyword>
<evidence type="ECO:0000256" key="10">
    <source>
        <dbReference type="ARBA" id="ARBA00022827"/>
    </source>
</evidence>
<dbReference type="InterPro" id="IPR015865">
    <property type="entry name" value="Riboflavin_kinase_bac/euk"/>
</dbReference>
<keyword evidence="9 15" id="KW-0418">Kinase</keyword>
<dbReference type="InterPro" id="IPR014729">
    <property type="entry name" value="Rossmann-like_a/b/a_fold"/>
</dbReference>
<dbReference type="InterPro" id="IPR015864">
    <property type="entry name" value="FAD_synthase"/>
</dbReference>
<dbReference type="NCBIfam" id="TIGR00125">
    <property type="entry name" value="cyt_tran_rel"/>
    <property type="match status" value="1"/>
</dbReference>
<dbReference type="EC" id="2.7.1.26" evidence="15"/>
<dbReference type="CDD" id="cd02064">
    <property type="entry name" value="FAD_synthetase_N"/>
    <property type="match status" value="1"/>
</dbReference>
<dbReference type="Gene3D" id="3.40.50.620">
    <property type="entry name" value="HUPs"/>
    <property type="match status" value="1"/>
</dbReference>
<evidence type="ECO:0000256" key="11">
    <source>
        <dbReference type="ARBA" id="ARBA00022840"/>
    </source>
</evidence>
<dbReference type="Pfam" id="PF01687">
    <property type="entry name" value="Flavokinase"/>
    <property type="match status" value="1"/>
</dbReference>
<dbReference type="NCBIfam" id="TIGR00083">
    <property type="entry name" value="ribF"/>
    <property type="match status" value="1"/>
</dbReference>
<evidence type="ECO:0000256" key="3">
    <source>
        <dbReference type="ARBA" id="ARBA00005201"/>
    </source>
</evidence>
<dbReference type="NCBIfam" id="NF004159">
    <property type="entry name" value="PRK05627.1-2"/>
    <property type="match status" value="1"/>
</dbReference>
<proteinExistence type="inferred from homology"/>
<keyword evidence="18" id="KW-1185">Reference proteome</keyword>
<evidence type="ECO:0000256" key="1">
    <source>
        <dbReference type="ARBA" id="ARBA00002121"/>
    </source>
</evidence>
<organism evidence="17 18">
    <name type="scientific">Desulfoluna limicola</name>
    <dbReference type="NCBI Taxonomy" id="2810562"/>
    <lineage>
        <taxon>Bacteria</taxon>
        <taxon>Pseudomonadati</taxon>
        <taxon>Thermodesulfobacteriota</taxon>
        <taxon>Desulfobacteria</taxon>
        <taxon>Desulfobacterales</taxon>
        <taxon>Desulfolunaceae</taxon>
        <taxon>Desulfoluna</taxon>
    </lineage>
</organism>
<evidence type="ECO:0000256" key="15">
    <source>
        <dbReference type="PIRNR" id="PIRNR004491"/>
    </source>
</evidence>
<reference evidence="17 18" key="1">
    <citation type="submission" date="2021-02" db="EMBL/GenBank/DDBJ databases">
        <title>Complete genome of Desulfoluna sp. strain ASN36.</title>
        <authorList>
            <person name="Takahashi A."/>
            <person name="Kojima H."/>
            <person name="Fukui M."/>
        </authorList>
    </citation>
    <scope>NUCLEOTIDE SEQUENCE [LARGE SCALE GENOMIC DNA]</scope>
    <source>
        <strain evidence="17 18">ASN36</strain>
    </source>
</reference>
<evidence type="ECO:0000259" key="16">
    <source>
        <dbReference type="SMART" id="SM00904"/>
    </source>
</evidence>
<evidence type="ECO:0000256" key="12">
    <source>
        <dbReference type="ARBA" id="ARBA00023268"/>
    </source>
</evidence>
<gene>
    <name evidence="17" type="primary">ribF</name>
    <name evidence="17" type="ORF">DSLASN_15310</name>
</gene>
<dbReference type="SMART" id="SM00904">
    <property type="entry name" value="Flavokinase"/>
    <property type="match status" value="1"/>
</dbReference>
<name>A0ABM7PFE9_9BACT</name>
<dbReference type="Pfam" id="PF06574">
    <property type="entry name" value="FAD_syn"/>
    <property type="match status" value="1"/>
</dbReference>
<keyword evidence="7 15" id="KW-0548">Nucleotidyltransferase</keyword>
<keyword evidence="5 15" id="KW-0288">FMN</keyword>
<keyword evidence="4 15" id="KW-0285">Flavoprotein</keyword>
<dbReference type="InterPro" id="IPR002606">
    <property type="entry name" value="Riboflavin_kinase_bac"/>
</dbReference>
<keyword evidence="6 15" id="KW-0808">Transferase</keyword>
<dbReference type="PANTHER" id="PTHR22749">
    <property type="entry name" value="RIBOFLAVIN KINASE/FMN ADENYLYLTRANSFERASE"/>
    <property type="match status" value="1"/>
</dbReference>
<evidence type="ECO:0000256" key="5">
    <source>
        <dbReference type="ARBA" id="ARBA00022643"/>
    </source>
</evidence>
<comment type="catalytic activity">
    <reaction evidence="13 15">
        <text>riboflavin + ATP = FMN + ADP + H(+)</text>
        <dbReference type="Rhea" id="RHEA:14357"/>
        <dbReference type="ChEBI" id="CHEBI:15378"/>
        <dbReference type="ChEBI" id="CHEBI:30616"/>
        <dbReference type="ChEBI" id="CHEBI:57986"/>
        <dbReference type="ChEBI" id="CHEBI:58210"/>
        <dbReference type="ChEBI" id="CHEBI:456216"/>
        <dbReference type="EC" id="2.7.1.26"/>
    </reaction>
</comment>